<comment type="caution">
    <text evidence="1">The sequence shown here is derived from an EMBL/GenBank/DDBJ whole genome shotgun (WGS) entry which is preliminary data.</text>
</comment>
<evidence type="ECO:0000313" key="2">
    <source>
        <dbReference type="Proteomes" id="UP001217089"/>
    </source>
</evidence>
<dbReference type="PANTHER" id="PTHR34415:SF1">
    <property type="entry name" value="INTEGRASE CATALYTIC DOMAIN-CONTAINING PROTEIN"/>
    <property type="match status" value="1"/>
</dbReference>
<dbReference type="Proteomes" id="UP001217089">
    <property type="component" value="Unassembled WGS sequence"/>
</dbReference>
<protein>
    <submittedName>
        <fullName evidence="1">Uncharacterized protein</fullName>
    </submittedName>
</protein>
<dbReference type="EMBL" id="JARBDR010000633">
    <property type="protein sequence ID" value="KAJ8310942.1"/>
    <property type="molecule type" value="Genomic_DNA"/>
</dbReference>
<sequence>MCLKADTEDEKLNLTQVLQNIFRKLRYKEITISKEGDSMGLDNVNNHSLSAVVSIIDDFFTHNSNGEQNCFTNCDHCGGQNKNQTVIDYFCCRTILGYNKPYHARYQIDVMFEIVRQKLEYTQSQAMVGFGEIGKKYLSNYFKPISNVRKYFHFIFSALDPWYVVVKESVESAEKRVCILKNGKSVNRDLPSRLESAGLSATRQWNLYRNIKSIPPKL</sequence>
<reference evidence="1 2" key="1">
    <citation type="submission" date="2022-12" db="EMBL/GenBank/DDBJ databases">
        <title>Chromosome-level genome of Tegillarca granosa.</title>
        <authorList>
            <person name="Kim J."/>
        </authorList>
    </citation>
    <scope>NUCLEOTIDE SEQUENCE [LARGE SCALE GENOMIC DNA]</scope>
    <source>
        <strain evidence="1">Teg-2019</strain>
        <tissue evidence="1">Adductor muscle</tissue>
    </source>
</reference>
<dbReference type="PANTHER" id="PTHR34415">
    <property type="entry name" value="INTEGRASE CATALYTIC DOMAIN-CONTAINING PROTEIN"/>
    <property type="match status" value="1"/>
</dbReference>
<gene>
    <name evidence="1" type="ORF">KUTeg_011510</name>
</gene>
<name>A0ABQ9F0N0_TEGGR</name>
<evidence type="ECO:0000313" key="1">
    <source>
        <dbReference type="EMBL" id="KAJ8310942.1"/>
    </source>
</evidence>
<organism evidence="1 2">
    <name type="scientific">Tegillarca granosa</name>
    <name type="common">Malaysian cockle</name>
    <name type="synonym">Anadara granosa</name>
    <dbReference type="NCBI Taxonomy" id="220873"/>
    <lineage>
        <taxon>Eukaryota</taxon>
        <taxon>Metazoa</taxon>
        <taxon>Spiralia</taxon>
        <taxon>Lophotrochozoa</taxon>
        <taxon>Mollusca</taxon>
        <taxon>Bivalvia</taxon>
        <taxon>Autobranchia</taxon>
        <taxon>Pteriomorphia</taxon>
        <taxon>Arcoida</taxon>
        <taxon>Arcoidea</taxon>
        <taxon>Arcidae</taxon>
        <taxon>Tegillarca</taxon>
    </lineage>
</organism>
<keyword evidence="2" id="KW-1185">Reference proteome</keyword>
<proteinExistence type="predicted"/>
<accession>A0ABQ9F0N0</accession>